<comment type="caution">
    <text evidence="3">The sequence shown here is derived from an EMBL/GenBank/DDBJ whole genome shotgun (WGS) entry which is preliminary data.</text>
</comment>
<accession>A0A2I1HRH5</accession>
<reference evidence="3 4" key="1">
    <citation type="submission" date="2015-10" db="EMBL/GenBank/DDBJ databases">
        <title>Genome analyses suggest a sexual origin of heterokaryosis in a supposedly ancient asexual fungus.</title>
        <authorList>
            <person name="Ropars J."/>
            <person name="Sedzielewska K."/>
            <person name="Noel J."/>
            <person name="Charron P."/>
            <person name="Farinelli L."/>
            <person name="Marton T."/>
            <person name="Kruger M."/>
            <person name="Pelin A."/>
            <person name="Brachmann A."/>
            <person name="Corradi N."/>
        </authorList>
    </citation>
    <scope>NUCLEOTIDE SEQUENCE [LARGE SCALE GENOMIC DNA]</scope>
    <source>
        <strain evidence="3 4">A4</strain>
    </source>
</reference>
<protein>
    <recommendedName>
        <fullName evidence="5">Ion transport domain-containing protein</fullName>
    </recommendedName>
</protein>
<proteinExistence type="predicted"/>
<keyword evidence="1" id="KW-0472">Membrane</keyword>
<feature type="signal peptide" evidence="2">
    <location>
        <begin position="1"/>
        <end position="17"/>
    </location>
</feature>
<gene>
    <name evidence="3" type="ORF">RhiirA4_550967</name>
</gene>
<dbReference type="Proteomes" id="UP000234323">
    <property type="component" value="Unassembled WGS sequence"/>
</dbReference>
<evidence type="ECO:0008006" key="5">
    <source>
        <dbReference type="Google" id="ProtNLM"/>
    </source>
</evidence>
<evidence type="ECO:0000313" key="3">
    <source>
        <dbReference type="EMBL" id="PKY61489.1"/>
    </source>
</evidence>
<organism evidence="3 4">
    <name type="scientific">Rhizophagus irregularis</name>
    <dbReference type="NCBI Taxonomy" id="588596"/>
    <lineage>
        <taxon>Eukaryota</taxon>
        <taxon>Fungi</taxon>
        <taxon>Fungi incertae sedis</taxon>
        <taxon>Mucoromycota</taxon>
        <taxon>Glomeromycotina</taxon>
        <taxon>Glomeromycetes</taxon>
        <taxon>Glomerales</taxon>
        <taxon>Glomeraceae</taxon>
        <taxon>Rhizophagus</taxon>
    </lineage>
</organism>
<keyword evidence="4" id="KW-1185">Reference proteome</keyword>
<keyword evidence="1" id="KW-1133">Transmembrane helix</keyword>
<evidence type="ECO:0000313" key="4">
    <source>
        <dbReference type="Proteomes" id="UP000234323"/>
    </source>
</evidence>
<feature type="chain" id="PRO_5014161376" description="Ion transport domain-containing protein" evidence="2">
    <location>
        <begin position="18"/>
        <end position="150"/>
    </location>
</feature>
<dbReference type="EMBL" id="LLXI01005429">
    <property type="protein sequence ID" value="PKY61489.1"/>
    <property type="molecule type" value="Genomic_DNA"/>
</dbReference>
<name>A0A2I1HRH5_9GLOM</name>
<feature type="transmembrane region" description="Helical" evidence="1">
    <location>
        <begin position="79"/>
        <end position="99"/>
    </location>
</feature>
<sequence>MLILIVAFGHSMLVLFAHPSFLNLIPSASNFTLNNGTTNFTLIGESPDNPFDTIWDAILSTYYWNTINLSPYHYWPLKLLAFITNVILVLVLLNMIIALMNDTFNKAKEDGKLGLLVYRTELHRENFWGADLRRFSEIISAQILYPGAKH</sequence>
<evidence type="ECO:0000256" key="2">
    <source>
        <dbReference type="SAM" id="SignalP"/>
    </source>
</evidence>
<evidence type="ECO:0000256" key="1">
    <source>
        <dbReference type="SAM" id="Phobius"/>
    </source>
</evidence>
<dbReference type="AlphaFoldDB" id="A0A2I1HRH5"/>
<keyword evidence="2" id="KW-0732">Signal</keyword>
<keyword evidence="1" id="KW-0812">Transmembrane</keyword>